<feature type="transmembrane region" description="Helical" evidence="1">
    <location>
        <begin position="229"/>
        <end position="247"/>
    </location>
</feature>
<feature type="transmembrane region" description="Helical" evidence="1">
    <location>
        <begin position="37"/>
        <end position="55"/>
    </location>
</feature>
<comment type="caution">
    <text evidence="2">The sequence shown here is derived from an EMBL/GenBank/DDBJ whole genome shotgun (WGS) entry which is preliminary data.</text>
</comment>
<feature type="transmembrane region" description="Helical" evidence="1">
    <location>
        <begin position="144"/>
        <end position="165"/>
    </location>
</feature>
<dbReference type="PANTHER" id="PTHR33133">
    <property type="entry name" value="OS08G0107100 PROTEIN-RELATED"/>
    <property type="match status" value="1"/>
</dbReference>
<gene>
    <name evidence="2" type="ORF">DCAF_LOCUS17900</name>
</gene>
<dbReference type="EMBL" id="CAWUPB010001164">
    <property type="protein sequence ID" value="CAK7344674.1"/>
    <property type="molecule type" value="Genomic_DNA"/>
</dbReference>
<feature type="transmembrane region" description="Helical" evidence="1">
    <location>
        <begin position="102"/>
        <end position="123"/>
    </location>
</feature>
<name>A0AAV1S4D8_9ROSI</name>
<dbReference type="Proteomes" id="UP001314170">
    <property type="component" value="Unassembled WGS sequence"/>
</dbReference>
<sequence length="315" mass="35150">MPDPTQVINQKTSSFPTILFSCLIIQPLQIFSKNKQIFSSIFALLALPISLLLFSRSLSSHPIQSQILHLESIAALSSTRFEARHVWKESRETAIALLHLNILYFIPSFTLSLIAAVSSVVSTESGYHRNPTSLKSAVIAVKSMWLRTLVTFIFVYVILFCYSSVPRTLWVLTGEGSFGSGFVIWVVGSVCKIYLEAVLGMGLVVSILESRFGWDAICFGSDLMEGKRVCGWVLSGLMGLITGLIGWKMEELKMDGEDMVMETRWTAVMVLKGWDRFGLVVLYGVVMVWGYVVTTVFYCECRKRHAVWEAGDGSV</sequence>
<evidence type="ECO:0000313" key="2">
    <source>
        <dbReference type="EMBL" id="CAK7344674.1"/>
    </source>
</evidence>
<keyword evidence="1" id="KW-1133">Transmembrane helix</keyword>
<organism evidence="2 3">
    <name type="scientific">Dovyalis caffra</name>
    <dbReference type="NCBI Taxonomy" id="77055"/>
    <lineage>
        <taxon>Eukaryota</taxon>
        <taxon>Viridiplantae</taxon>
        <taxon>Streptophyta</taxon>
        <taxon>Embryophyta</taxon>
        <taxon>Tracheophyta</taxon>
        <taxon>Spermatophyta</taxon>
        <taxon>Magnoliopsida</taxon>
        <taxon>eudicotyledons</taxon>
        <taxon>Gunneridae</taxon>
        <taxon>Pentapetalae</taxon>
        <taxon>rosids</taxon>
        <taxon>fabids</taxon>
        <taxon>Malpighiales</taxon>
        <taxon>Salicaceae</taxon>
        <taxon>Flacourtieae</taxon>
        <taxon>Dovyalis</taxon>
    </lineage>
</organism>
<keyword evidence="1" id="KW-0812">Transmembrane</keyword>
<evidence type="ECO:0000313" key="3">
    <source>
        <dbReference type="Proteomes" id="UP001314170"/>
    </source>
</evidence>
<reference evidence="2 3" key="1">
    <citation type="submission" date="2024-01" db="EMBL/GenBank/DDBJ databases">
        <authorList>
            <person name="Waweru B."/>
        </authorList>
    </citation>
    <scope>NUCLEOTIDE SEQUENCE [LARGE SCALE GENOMIC DNA]</scope>
</reference>
<keyword evidence="1" id="KW-0472">Membrane</keyword>
<accession>A0AAV1S4D8</accession>
<feature type="transmembrane region" description="Helical" evidence="1">
    <location>
        <begin position="12"/>
        <end position="30"/>
    </location>
</feature>
<evidence type="ECO:0008006" key="4">
    <source>
        <dbReference type="Google" id="ProtNLM"/>
    </source>
</evidence>
<protein>
    <recommendedName>
        <fullName evidence="4">Transmembrane protein</fullName>
    </recommendedName>
</protein>
<dbReference type="PANTHER" id="PTHR33133:SF21">
    <property type="entry name" value="TRANSMEMBRANE PROTEIN"/>
    <property type="match status" value="1"/>
</dbReference>
<feature type="transmembrane region" description="Helical" evidence="1">
    <location>
        <begin position="277"/>
        <end position="299"/>
    </location>
</feature>
<proteinExistence type="predicted"/>
<feature type="transmembrane region" description="Helical" evidence="1">
    <location>
        <begin position="185"/>
        <end position="208"/>
    </location>
</feature>
<evidence type="ECO:0000256" key="1">
    <source>
        <dbReference type="SAM" id="Phobius"/>
    </source>
</evidence>
<keyword evidence="3" id="KW-1185">Reference proteome</keyword>
<dbReference type="AlphaFoldDB" id="A0AAV1S4D8"/>